<protein>
    <submittedName>
        <fullName evidence="1">Uncharacterized protein</fullName>
    </submittedName>
</protein>
<proteinExistence type="predicted"/>
<evidence type="ECO:0000313" key="2">
    <source>
        <dbReference type="Proteomes" id="UP000004994"/>
    </source>
</evidence>
<dbReference type="EnsemblPlants" id="Solyc12g040470.2.1">
    <property type="protein sequence ID" value="Solyc12g040470.2.1"/>
    <property type="gene ID" value="Solyc12g040470.2"/>
</dbReference>
<evidence type="ECO:0000313" key="1">
    <source>
        <dbReference type="EnsemblPlants" id="Solyc12g040470.2.1"/>
    </source>
</evidence>
<dbReference type="AlphaFoldDB" id="A0A3Q7J8X1"/>
<reference evidence="1" key="2">
    <citation type="submission" date="2019-01" db="UniProtKB">
        <authorList>
            <consortium name="EnsemblPlants"/>
        </authorList>
    </citation>
    <scope>IDENTIFICATION</scope>
    <source>
        <strain evidence="1">cv. Heinz 1706</strain>
    </source>
</reference>
<name>A0A3Q7J8X1_SOLLC</name>
<reference evidence="1" key="1">
    <citation type="journal article" date="2012" name="Nature">
        <title>The tomato genome sequence provides insights into fleshy fruit evolution.</title>
        <authorList>
            <consortium name="Tomato Genome Consortium"/>
        </authorList>
    </citation>
    <scope>NUCLEOTIDE SEQUENCE [LARGE SCALE GENOMIC DNA]</scope>
    <source>
        <strain evidence="1">cv. Heinz 1706</strain>
    </source>
</reference>
<dbReference type="PaxDb" id="4081-Solyc12g040470.1.1"/>
<keyword evidence="2" id="KW-1185">Reference proteome</keyword>
<dbReference type="Gramene" id="Solyc12g040470.2.1">
    <property type="protein sequence ID" value="Solyc12g040470.2.1"/>
    <property type="gene ID" value="Solyc12g040470.2"/>
</dbReference>
<sequence>MMQELSSVLATFSWTEGFPSQPQPCIMLVISVTIAAATYKDH</sequence>
<dbReference type="Proteomes" id="UP000004994">
    <property type="component" value="Chromosome 12"/>
</dbReference>
<organism evidence="1">
    <name type="scientific">Solanum lycopersicum</name>
    <name type="common">Tomato</name>
    <name type="synonym">Lycopersicon esculentum</name>
    <dbReference type="NCBI Taxonomy" id="4081"/>
    <lineage>
        <taxon>Eukaryota</taxon>
        <taxon>Viridiplantae</taxon>
        <taxon>Streptophyta</taxon>
        <taxon>Embryophyta</taxon>
        <taxon>Tracheophyta</taxon>
        <taxon>Spermatophyta</taxon>
        <taxon>Magnoliopsida</taxon>
        <taxon>eudicotyledons</taxon>
        <taxon>Gunneridae</taxon>
        <taxon>Pentapetalae</taxon>
        <taxon>asterids</taxon>
        <taxon>lamiids</taxon>
        <taxon>Solanales</taxon>
        <taxon>Solanaceae</taxon>
        <taxon>Solanoideae</taxon>
        <taxon>Solaneae</taxon>
        <taxon>Solanum</taxon>
        <taxon>Solanum subgen. Lycopersicon</taxon>
    </lineage>
</organism>
<accession>A0A3Q7J8X1</accession>
<dbReference type="InParanoid" id="A0A3Q7J8X1"/>